<organism evidence="9 10">
    <name type="scientific">Marinicrinis lubricantis</name>
    <dbReference type="NCBI Taxonomy" id="2086470"/>
    <lineage>
        <taxon>Bacteria</taxon>
        <taxon>Bacillati</taxon>
        <taxon>Bacillota</taxon>
        <taxon>Bacilli</taxon>
        <taxon>Bacillales</taxon>
        <taxon>Paenibacillaceae</taxon>
    </lineage>
</organism>
<keyword evidence="5 7" id="KW-0460">Magnesium</keyword>
<comment type="subunit">
    <text evidence="7">Homodimer.</text>
</comment>
<feature type="binding site" evidence="7">
    <location>
        <position position="75"/>
    </location>
    <ligand>
        <name>Mg(2+)</name>
        <dbReference type="ChEBI" id="CHEBI:18420"/>
    </ligand>
</feature>
<accession>A0ABW1IV94</accession>
<dbReference type="EMBL" id="JBHSQV010000184">
    <property type="protein sequence ID" value="MFC5988709.1"/>
    <property type="molecule type" value="Genomic_DNA"/>
</dbReference>
<dbReference type="SUPFAM" id="SSF52972">
    <property type="entry name" value="ITPase-like"/>
    <property type="match status" value="1"/>
</dbReference>
<dbReference type="PANTHER" id="PTHR11067:SF9">
    <property type="entry name" value="INOSINE TRIPHOSPHATE PYROPHOSPHATASE"/>
    <property type="match status" value="1"/>
</dbReference>
<feature type="binding site" evidence="7">
    <location>
        <position position="76"/>
    </location>
    <ligand>
        <name>substrate</name>
    </ligand>
</feature>
<dbReference type="NCBIfam" id="TIGR00042">
    <property type="entry name" value="RdgB/HAM1 family non-canonical purine NTP pyrophosphatase"/>
    <property type="match status" value="1"/>
</dbReference>
<comment type="catalytic activity">
    <reaction evidence="7">
        <text>XTP + H2O = XMP + diphosphate + H(+)</text>
        <dbReference type="Rhea" id="RHEA:28610"/>
        <dbReference type="ChEBI" id="CHEBI:15377"/>
        <dbReference type="ChEBI" id="CHEBI:15378"/>
        <dbReference type="ChEBI" id="CHEBI:33019"/>
        <dbReference type="ChEBI" id="CHEBI:57464"/>
        <dbReference type="ChEBI" id="CHEBI:61314"/>
        <dbReference type="EC" id="3.6.1.66"/>
    </reaction>
</comment>
<evidence type="ECO:0000256" key="2">
    <source>
        <dbReference type="ARBA" id="ARBA00022723"/>
    </source>
</evidence>
<name>A0ABW1IV94_9BACL</name>
<gene>
    <name evidence="9" type="ORF">ACFPXP_20085</name>
</gene>
<keyword evidence="6 7" id="KW-0546">Nucleotide metabolism</keyword>
<evidence type="ECO:0000313" key="9">
    <source>
        <dbReference type="EMBL" id="MFC5988709.1"/>
    </source>
</evidence>
<dbReference type="GO" id="GO:0036220">
    <property type="term" value="F:ITP diphosphatase activity"/>
    <property type="evidence" value="ECO:0007669"/>
    <property type="project" value="UniProtKB-EC"/>
</dbReference>
<evidence type="ECO:0000256" key="5">
    <source>
        <dbReference type="ARBA" id="ARBA00022842"/>
    </source>
</evidence>
<dbReference type="CDD" id="cd00515">
    <property type="entry name" value="HAM1"/>
    <property type="match status" value="1"/>
</dbReference>
<keyword evidence="4 7" id="KW-0378">Hydrolase</keyword>
<dbReference type="Proteomes" id="UP001596250">
    <property type="component" value="Unassembled WGS sequence"/>
</dbReference>
<evidence type="ECO:0000256" key="6">
    <source>
        <dbReference type="ARBA" id="ARBA00023080"/>
    </source>
</evidence>
<evidence type="ECO:0000313" key="10">
    <source>
        <dbReference type="Proteomes" id="UP001596250"/>
    </source>
</evidence>
<evidence type="ECO:0000256" key="4">
    <source>
        <dbReference type="ARBA" id="ARBA00022801"/>
    </source>
</evidence>
<evidence type="ECO:0000256" key="7">
    <source>
        <dbReference type="HAMAP-Rule" id="MF_01405"/>
    </source>
</evidence>
<reference evidence="10" key="1">
    <citation type="journal article" date="2019" name="Int. J. Syst. Evol. Microbiol.">
        <title>The Global Catalogue of Microorganisms (GCM) 10K type strain sequencing project: providing services to taxonomists for standard genome sequencing and annotation.</title>
        <authorList>
            <consortium name="The Broad Institute Genomics Platform"/>
            <consortium name="The Broad Institute Genome Sequencing Center for Infectious Disease"/>
            <person name="Wu L."/>
            <person name="Ma J."/>
        </authorList>
    </citation>
    <scope>NUCLEOTIDE SEQUENCE [LARGE SCALE GENOMIC DNA]</scope>
    <source>
        <strain evidence="10">CCM 8749</strain>
    </source>
</reference>
<protein>
    <recommendedName>
        <fullName evidence="7">dITP/XTP pyrophosphatase</fullName>
        <ecNumber evidence="7">3.6.1.66</ecNumber>
    </recommendedName>
    <alternativeName>
        <fullName evidence="7">Non-canonical purine NTP pyrophosphatase</fullName>
    </alternativeName>
    <alternativeName>
        <fullName evidence="7">Non-standard purine NTP pyrophosphatase</fullName>
    </alternativeName>
    <alternativeName>
        <fullName evidence="7">Nucleoside-triphosphate diphosphatase</fullName>
    </alternativeName>
    <alternativeName>
        <fullName evidence="7">Nucleoside-triphosphate pyrophosphatase</fullName>
        <shortName evidence="7">NTPase</shortName>
    </alternativeName>
</protein>
<feature type="binding site" evidence="7">
    <location>
        <begin position="165"/>
        <end position="168"/>
    </location>
    <ligand>
        <name>substrate</name>
    </ligand>
</feature>
<evidence type="ECO:0000256" key="1">
    <source>
        <dbReference type="ARBA" id="ARBA00008023"/>
    </source>
</evidence>
<feature type="binding site" evidence="7">
    <location>
        <position position="188"/>
    </location>
    <ligand>
        <name>substrate</name>
    </ligand>
</feature>
<comment type="function">
    <text evidence="7">Pyrophosphatase that catalyzes the hydrolysis of nucleoside triphosphates to their monophosphate derivatives, with a high preference for the non-canonical purine nucleotides XTP (xanthosine triphosphate), dITP (deoxyinosine triphosphate) and ITP. Seems to function as a house-cleaning enzyme that removes non-canonical purine nucleotides from the nucleotide pool, thus preventing their incorporation into DNA/RNA and avoiding chromosomal lesions.</text>
</comment>
<dbReference type="InterPro" id="IPR020922">
    <property type="entry name" value="dITP/XTP_pyrophosphatase"/>
</dbReference>
<keyword evidence="2 7" id="KW-0479">Metal-binding</keyword>
<feature type="active site" description="Proton acceptor" evidence="7">
    <location>
        <position position="75"/>
    </location>
</feature>
<dbReference type="HAMAP" id="MF_01405">
    <property type="entry name" value="Non_canon_purine_NTPase"/>
    <property type="match status" value="1"/>
</dbReference>
<sequence length="210" mass="23462">MERKERPIIVVASRNKGKITEFAAMFDRIGYEVKGLHDYPEVPDVIEDGDTFRDNAYKKASEVAEALNVPVLADDSGVCIDALDGAPGVYSARYAGEPSSDENNNAKMLKELQARGSRVEGTSFLSRAEYVCVLAYVDPIRELKLDTEGRCEGWITPEPKGEGGFGYDPYFYLESFGKTMAELTMEQKNEISHRAIALRDMVKLIRKAYD</sequence>
<feature type="binding site" evidence="7">
    <location>
        <begin position="193"/>
        <end position="194"/>
    </location>
    <ligand>
        <name>substrate</name>
    </ligand>
</feature>
<dbReference type="InterPro" id="IPR029001">
    <property type="entry name" value="ITPase-like_fam"/>
</dbReference>
<comment type="catalytic activity">
    <reaction evidence="7">
        <text>ITP + H2O = IMP + diphosphate + H(+)</text>
        <dbReference type="Rhea" id="RHEA:29399"/>
        <dbReference type="ChEBI" id="CHEBI:15377"/>
        <dbReference type="ChEBI" id="CHEBI:15378"/>
        <dbReference type="ChEBI" id="CHEBI:33019"/>
        <dbReference type="ChEBI" id="CHEBI:58053"/>
        <dbReference type="ChEBI" id="CHEBI:61402"/>
        <dbReference type="EC" id="3.6.1.66"/>
    </reaction>
</comment>
<dbReference type="PANTHER" id="PTHR11067">
    <property type="entry name" value="INOSINE TRIPHOSPHATE PYROPHOSPHATASE/HAM1 PROTEIN"/>
    <property type="match status" value="1"/>
</dbReference>
<comment type="similarity">
    <text evidence="1 7 8">Belongs to the HAM1 NTPase family.</text>
</comment>
<dbReference type="EC" id="3.6.1.66" evidence="7"/>
<dbReference type="Pfam" id="PF01725">
    <property type="entry name" value="Ham1p_like"/>
    <property type="match status" value="1"/>
</dbReference>
<dbReference type="Gene3D" id="3.90.950.10">
    <property type="match status" value="1"/>
</dbReference>
<evidence type="ECO:0000256" key="8">
    <source>
        <dbReference type="RuleBase" id="RU003781"/>
    </source>
</evidence>
<comment type="caution">
    <text evidence="7">Lacks conserved residue(s) required for the propagation of feature annotation.</text>
</comment>
<dbReference type="RefSeq" id="WP_379896190.1">
    <property type="nucleotide sequence ID" value="NZ_CBCSCT010000006.1"/>
</dbReference>
<dbReference type="InterPro" id="IPR002637">
    <property type="entry name" value="RdgB/HAM1"/>
</dbReference>
<keyword evidence="3 7" id="KW-0547">Nucleotide-binding</keyword>
<comment type="catalytic activity">
    <reaction evidence="7">
        <text>dITP + H2O = dIMP + diphosphate + H(+)</text>
        <dbReference type="Rhea" id="RHEA:28342"/>
        <dbReference type="ChEBI" id="CHEBI:15377"/>
        <dbReference type="ChEBI" id="CHEBI:15378"/>
        <dbReference type="ChEBI" id="CHEBI:33019"/>
        <dbReference type="ChEBI" id="CHEBI:61194"/>
        <dbReference type="ChEBI" id="CHEBI:61382"/>
        <dbReference type="EC" id="3.6.1.66"/>
    </reaction>
</comment>
<feature type="binding site" evidence="7">
    <location>
        <begin position="13"/>
        <end position="18"/>
    </location>
    <ligand>
        <name>substrate</name>
    </ligand>
</feature>
<comment type="cofactor">
    <cofactor evidence="7">
        <name>Mg(2+)</name>
        <dbReference type="ChEBI" id="CHEBI:18420"/>
    </cofactor>
    <text evidence="7">Binds 1 Mg(2+) ion per subunit.</text>
</comment>
<comment type="caution">
    <text evidence="9">The sequence shown here is derived from an EMBL/GenBank/DDBJ whole genome shotgun (WGS) entry which is preliminary data.</text>
</comment>
<evidence type="ECO:0000256" key="3">
    <source>
        <dbReference type="ARBA" id="ARBA00022741"/>
    </source>
</evidence>
<dbReference type="NCBIfam" id="NF011397">
    <property type="entry name" value="PRK14822.1"/>
    <property type="match status" value="1"/>
</dbReference>
<proteinExistence type="inferred from homology"/>
<keyword evidence="10" id="KW-1185">Reference proteome</keyword>